<dbReference type="RefSeq" id="WP_029909194.1">
    <property type="nucleotide sequence ID" value="NZ_AP020335.1"/>
</dbReference>
<dbReference type="InterPro" id="IPR003423">
    <property type="entry name" value="OMP_efflux"/>
</dbReference>
<feature type="chain" id="PRO_5001632624" description="Transporter" evidence="3">
    <location>
        <begin position="37"/>
        <end position="419"/>
    </location>
</feature>
<proteinExistence type="inferred from homology"/>
<evidence type="ECO:0000313" key="4">
    <source>
        <dbReference type="EMBL" id="KDN95256.1"/>
    </source>
</evidence>
<dbReference type="AlphaFoldDB" id="A0A066ZY36"/>
<feature type="signal peptide" evidence="3">
    <location>
        <begin position="1"/>
        <end position="36"/>
    </location>
</feature>
<protein>
    <recommendedName>
        <fullName evidence="6">Transporter</fullName>
    </recommendedName>
</protein>
<dbReference type="GO" id="GO:0015562">
    <property type="term" value="F:efflux transmembrane transporter activity"/>
    <property type="evidence" value="ECO:0007669"/>
    <property type="project" value="InterPro"/>
</dbReference>
<accession>A0A066ZY36</accession>
<organism evidence="4 5">
    <name type="scientific">Hydrogenovibrio marinus</name>
    <dbReference type="NCBI Taxonomy" id="28885"/>
    <lineage>
        <taxon>Bacteria</taxon>
        <taxon>Pseudomonadati</taxon>
        <taxon>Pseudomonadota</taxon>
        <taxon>Gammaproteobacteria</taxon>
        <taxon>Thiotrichales</taxon>
        <taxon>Piscirickettsiaceae</taxon>
        <taxon>Hydrogenovibrio</taxon>
    </lineage>
</organism>
<dbReference type="SUPFAM" id="SSF56954">
    <property type="entry name" value="Outer membrane efflux proteins (OEP)"/>
    <property type="match status" value="1"/>
</dbReference>
<dbReference type="Pfam" id="PF02321">
    <property type="entry name" value="OEP"/>
    <property type="match status" value="1"/>
</dbReference>
<feature type="coiled-coil region" evidence="2">
    <location>
        <begin position="312"/>
        <end position="357"/>
    </location>
</feature>
<evidence type="ECO:0000313" key="5">
    <source>
        <dbReference type="Proteomes" id="UP000027341"/>
    </source>
</evidence>
<comment type="similarity">
    <text evidence="1">Belongs to the outer membrane factor (OMF) (TC 1.B.17) family.</text>
</comment>
<evidence type="ECO:0008006" key="6">
    <source>
        <dbReference type="Google" id="ProtNLM"/>
    </source>
</evidence>
<evidence type="ECO:0000256" key="3">
    <source>
        <dbReference type="SAM" id="SignalP"/>
    </source>
</evidence>
<keyword evidence="5" id="KW-1185">Reference proteome</keyword>
<name>A0A066ZY36_HYDMR</name>
<evidence type="ECO:0000256" key="1">
    <source>
        <dbReference type="ARBA" id="ARBA00007613"/>
    </source>
</evidence>
<dbReference type="Proteomes" id="UP000027341">
    <property type="component" value="Unassembled WGS sequence"/>
</dbReference>
<comment type="caution">
    <text evidence="4">The sequence shown here is derived from an EMBL/GenBank/DDBJ whole genome shotgun (WGS) entry which is preliminary data.</text>
</comment>
<dbReference type="EMBL" id="JMIU01000001">
    <property type="protein sequence ID" value="KDN95256.1"/>
    <property type="molecule type" value="Genomic_DNA"/>
</dbReference>
<reference evidence="4 5" key="1">
    <citation type="submission" date="2014-04" db="EMBL/GenBank/DDBJ databases">
        <title>Draft genome sequence of Hydrogenovibrio marinus MH-110, a model organism for aerobic H2 metabolism.</title>
        <authorList>
            <person name="Cha H.J."/>
            <person name="Jo B.H."/>
            <person name="Hwang B.H."/>
        </authorList>
    </citation>
    <scope>NUCLEOTIDE SEQUENCE [LARGE SCALE GENOMIC DNA]</scope>
    <source>
        <strain evidence="4 5">MH-110</strain>
    </source>
</reference>
<keyword evidence="2" id="KW-0175">Coiled coil</keyword>
<gene>
    <name evidence="4" type="ORF">EI16_02825</name>
</gene>
<keyword evidence="3" id="KW-0732">Signal</keyword>
<dbReference type="STRING" id="28885.EI16_02825"/>
<evidence type="ECO:0000256" key="2">
    <source>
        <dbReference type="SAM" id="Coils"/>
    </source>
</evidence>
<dbReference type="Gene3D" id="1.20.1600.10">
    <property type="entry name" value="Outer membrane efflux proteins (OEP)"/>
    <property type="match status" value="1"/>
</dbReference>
<sequence length="419" mass="46536">MKSISTTPNFGTALKKPLLIASFVAMSSFGSLTMAAESTNQVAPSLQQLLEHVKTQLPEQEKKQALQQLTQANGNAADSWIAGDVDLVVRHENDGMTGNQGYQSWEVGAAFPIWLPGQSGAKQQLSEDYRSLQSAQTARLALMASGKIRNLVWQLKKAETTLAYRQKSHQQAQALEQLVKQRVDAGENPKMDLLMAQQVTLNAMKQLTLAEQDYRIALNAYSTWTGSEQLPKTFAEHEQSLPLAEHPDIAFLQSLQSIETEKLQLTKYSQKQNPNLYLGSKTEKSHQMSDNTMLIAQISFPLGVNKQSAIAVSEQNQNKVNADIALAKAKQQIAIDRRNAETRLQQAQQTQTLAKSQFDLSSQSVLLAKQAYQQGETSIQILLQATQQLYDNELNYRLSQLNTQQSLSDYNQAQGVSLQ</sequence>